<dbReference type="PIRSF" id="PIRSF000337">
    <property type="entry name" value="NTA_MOA"/>
    <property type="match status" value="1"/>
</dbReference>
<comment type="similarity">
    <text evidence="5">Belongs to the NtaA/SnaA/DszA monooxygenase family.</text>
</comment>
<dbReference type="InterPro" id="IPR036661">
    <property type="entry name" value="Luciferase-like_sf"/>
</dbReference>
<dbReference type="InterPro" id="IPR011251">
    <property type="entry name" value="Luciferase-like_dom"/>
</dbReference>
<evidence type="ECO:0000256" key="5">
    <source>
        <dbReference type="ARBA" id="ARBA00033748"/>
    </source>
</evidence>
<dbReference type="GO" id="GO:0016705">
    <property type="term" value="F:oxidoreductase activity, acting on paired donors, with incorporation or reduction of molecular oxygen"/>
    <property type="evidence" value="ECO:0007669"/>
    <property type="project" value="InterPro"/>
</dbReference>
<dbReference type="EMBL" id="PDOF01000002">
    <property type="protein sequence ID" value="PYZ96754.1"/>
    <property type="molecule type" value="Genomic_DNA"/>
</dbReference>
<sequence>MTKKRIFLNAFDMHCAGHQSPGVWTHPEDQSDRFNDLSYWTDLAKMLEAGGFDGIFFADVLGTYDVYNGSREAAVTNGVQVPVNDPLLAISAMAHVTEHLGFGVTYSVTYEHPYILARRLSTLDHLTNGRIGWNIVTSYLDSAAVNLGFSGQLHHDQRYEIAEEYLEVCYKLWEGSWEEDAVVKDKKSKVYTDHSKVHNIRHEGKHFTVPGPHLCEPSPQRTPVLYQAGASPRGRQFASKHAECVFTAGPTIEIVKDYVKDLRSRVSTQGRNEEDVRVFGILTPIVGKTEDEAQAKYETIRKHVSYEGSLALLSGWTGIDLSQYSPDESLKHVTSNAMQSAVDIFTKADPNRTWTLRELAYHVGVGGRGPVIVGTPQQVADEMERWVNEADVDGFNIPYTMAPGSFQDFTELVVPELRKRGLLPPQDARYETYRENLFGEGKTRLPSSHPSHTWKELKRRTVT</sequence>
<evidence type="ECO:0000256" key="7">
    <source>
        <dbReference type="SAM" id="MobiDB-lite"/>
    </source>
</evidence>
<organism evidence="9 10">
    <name type="scientific">Alteribacter lacisalsi</name>
    <dbReference type="NCBI Taxonomy" id="2045244"/>
    <lineage>
        <taxon>Bacteria</taxon>
        <taxon>Bacillati</taxon>
        <taxon>Bacillota</taxon>
        <taxon>Bacilli</taxon>
        <taxon>Bacillales</taxon>
        <taxon>Bacillaceae</taxon>
        <taxon>Alteribacter</taxon>
    </lineage>
</organism>
<feature type="binding site" evidence="6">
    <location>
        <position position="159"/>
    </location>
    <ligand>
        <name>FMN</name>
        <dbReference type="ChEBI" id="CHEBI:58210"/>
    </ligand>
</feature>
<evidence type="ECO:0000313" key="10">
    <source>
        <dbReference type="Proteomes" id="UP000248066"/>
    </source>
</evidence>
<evidence type="ECO:0000256" key="2">
    <source>
        <dbReference type="ARBA" id="ARBA00022643"/>
    </source>
</evidence>
<feature type="domain" description="Luciferase-like" evidence="8">
    <location>
        <begin position="29"/>
        <end position="388"/>
    </location>
</feature>
<dbReference type="OrthoDB" id="3265338at2"/>
<dbReference type="Gene3D" id="3.20.20.30">
    <property type="entry name" value="Luciferase-like domain"/>
    <property type="match status" value="1"/>
</dbReference>
<dbReference type="CDD" id="cd01095">
    <property type="entry name" value="Nitrilotriacetate_monoxgenase"/>
    <property type="match status" value="1"/>
</dbReference>
<evidence type="ECO:0000256" key="4">
    <source>
        <dbReference type="ARBA" id="ARBA00023033"/>
    </source>
</evidence>
<feature type="binding site" evidence="6">
    <location>
        <position position="231"/>
    </location>
    <ligand>
        <name>FMN</name>
        <dbReference type="ChEBI" id="CHEBI:58210"/>
    </ligand>
</feature>
<evidence type="ECO:0000256" key="3">
    <source>
        <dbReference type="ARBA" id="ARBA00023002"/>
    </source>
</evidence>
<keyword evidence="4" id="KW-0503">Monooxygenase</keyword>
<keyword evidence="2 6" id="KW-0288">FMN</keyword>
<keyword evidence="10" id="KW-1185">Reference proteome</keyword>
<evidence type="ECO:0000256" key="1">
    <source>
        <dbReference type="ARBA" id="ARBA00022630"/>
    </source>
</evidence>
<dbReference type="FunFam" id="3.20.20.30:FF:000008">
    <property type="entry name" value="Xenobiotic compound monooxygenase A subunit"/>
    <property type="match status" value="1"/>
</dbReference>
<evidence type="ECO:0000259" key="8">
    <source>
        <dbReference type="Pfam" id="PF00296"/>
    </source>
</evidence>
<keyword evidence="1 6" id="KW-0285">Flavoprotein</keyword>
<dbReference type="Pfam" id="PF00296">
    <property type="entry name" value="Bac_luciferase"/>
    <property type="match status" value="1"/>
</dbReference>
<feature type="binding site" evidence="6">
    <location>
        <position position="105"/>
    </location>
    <ligand>
        <name>FMN</name>
        <dbReference type="ChEBI" id="CHEBI:58210"/>
    </ligand>
</feature>
<gene>
    <name evidence="9" type="ORF">CR205_13780</name>
</gene>
<name>A0A2W0H4J7_9BACI</name>
<feature type="binding site" evidence="6">
    <location>
        <position position="155"/>
    </location>
    <ligand>
        <name>FMN</name>
        <dbReference type="ChEBI" id="CHEBI:58210"/>
    </ligand>
</feature>
<evidence type="ECO:0000313" key="9">
    <source>
        <dbReference type="EMBL" id="PYZ96754.1"/>
    </source>
</evidence>
<dbReference type="RefSeq" id="WP_110520692.1">
    <property type="nucleotide sequence ID" value="NZ_PDOF01000002.1"/>
</dbReference>
<dbReference type="InterPro" id="IPR016215">
    <property type="entry name" value="NTA_MOA"/>
</dbReference>
<dbReference type="PANTHER" id="PTHR30011">
    <property type="entry name" value="ALKANESULFONATE MONOOXYGENASE-RELATED"/>
    <property type="match status" value="1"/>
</dbReference>
<dbReference type="NCBIfam" id="TIGR03860">
    <property type="entry name" value="FMN_nitrolo"/>
    <property type="match status" value="1"/>
</dbReference>
<keyword evidence="3" id="KW-0560">Oxidoreductase</keyword>
<reference evidence="9 10" key="1">
    <citation type="submission" date="2017-10" db="EMBL/GenBank/DDBJ databases">
        <title>Bacillus sp. nov., a halophilic bacterium isolated from a Yangshapao Lake.</title>
        <authorList>
            <person name="Wang H."/>
        </authorList>
    </citation>
    <scope>NUCLEOTIDE SEQUENCE [LARGE SCALE GENOMIC DNA]</scope>
    <source>
        <strain evidence="9 10">YSP-3</strain>
    </source>
</reference>
<accession>A0A2W0H4J7</accession>
<feature type="binding site" evidence="6">
    <location>
        <position position="59"/>
    </location>
    <ligand>
        <name>FMN</name>
        <dbReference type="ChEBI" id="CHEBI:58210"/>
    </ligand>
</feature>
<protein>
    <submittedName>
        <fullName evidence="9">5,10-methylene tetrahydromethanopterin reductase</fullName>
    </submittedName>
</protein>
<feature type="region of interest" description="Disordered" evidence="7">
    <location>
        <begin position="440"/>
        <end position="463"/>
    </location>
</feature>
<dbReference type="InterPro" id="IPR051260">
    <property type="entry name" value="Diverse_substr_monoxygenases"/>
</dbReference>
<evidence type="ECO:0000256" key="6">
    <source>
        <dbReference type="PIRSR" id="PIRSR000337-1"/>
    </source>
</evidence>
<dbReference type="PANTHER" id="PTHR30011:SF16">
    <property type="entry name" value="C2H2 FINGER DOMAIN TRANSCRIPTION FACTOR (EUROFUNG)-RELATED"/>
    <property type="match status" value="1"/>
</dbReference>
<dbReference type="Proteomes" id="UP000248066">
    <property type="component" value="Unassembled WGS sequence"/>
</dbReference>
<proteinExistence type="inferred from homology"/>
<dbReference type="SUPFAM" id="SSF51679">
    <property type="entry name" value="Bacterial luciferase-like"/>
    <property type="match status" value="1"/>
</dbReference>
<dbReference type="AlphaFoldDB" id="A0A2W0H4J7"/>
<comment type="caution">
    <text evidence="9">The sequence shown here is derived from an EMBL/GenBank/DDBJ whole genome shotgun (WGS) entry which is preliminary data.</text>
</comment>
<dbReference type="GO" id="GO:0004497">
    <property type="term" value="F:monooxygenase activity"/>
    <property type="evidence" value="ECO:0007669"/>
    <property type="project" value="UniProtKB-KW"/>
</dbReference>